<dbReference type="Pfam" id="PF01638">
    <property type="entry name" value="HxlR"/>
    <property type="match status" value="1"/>
</dbReference>
<evidence type="ECO:0000313" key="6">
    <source>
        <dbReference type="Proteomes" id="UP001595844"/>
    </source>
</evidence>
<dbReference type="SUPFAM" id="SSF46785">
    <property type="entry name" value="Winged helix' DNA-binding domain"/>
    <property type="match status" value="1"/>
</dbReference>
<evidence type="ECO:0000259" key="4">
    <source>
        <dbReference type="PROSITE" id="PS51118"/>
    </source>
</evidence>
<accession>A0ABV8VJQ0</accession>
<dbReference type="InterPro" id="IPR002577">
    <property type="entry name" value="HTH_HxlR"/>
</dbReference>
<gene>
    <name evidence="5" type="ORF">ACFO5K_19585</name>
</gene>
<dbReference type="InterPro" id="IPR036390">
    <property type="entry name" value="WH_DNA-bd_sf"/>
</dbReference>
<feature type="domain" description="HTH hxlR-type" evidence="4">
    <location>
        <begin position="8"/>
        <end position="104"/>
    </location>
</feature>
<keyword evidence="1" id="KW-0805">Transcription regulation</keyword>
<evidence type="ECO:0000256" key="2">
    <source>
        <dbReference type="ARBA" id="ARBA00023125"/>
    </source>
</evidence>
<evidence type="ECO:0000256" key="1">
    <source>
        <dbReference type="ARBA" id="ARBA00023015"/>
    </source>
</evidence>
<evidence type="ECO:0000256" key="3">
    <source>
        <dbReference type="ARBA" id="ARBA00023163"/>
    </source>
</evidence>
<protein>
    <submittedName>
        <fullName evidence="5">Winged helix-turn-helix transcriptional regulator</fullName>
    </submittedName>
</protein>
<comment type="caution">
    <text evidence="5">The sequence shown here is derived from an EMBL/GenBank/DDBJ whole genome shotgun (WGS) entry which is preliminary data.</text>
</comment>
<name>A0ABV8VJQ0_9NOCA</name>
<dbReference type="PROSITE" id="PS51118">
    <property type="entry name" value="HTH_HXLR"/>
    <property type="match status" value="1"/>
</dbReference>
<dbReference type="RefSeq" id="WP_378564792.1">
    <property type="nucleotide sequence ID" value="NZ_JBHSDL010000025.1"/>
</dbReference>
<sequence>MARGIEYCPVAAGVEVVGDRWTLLLVRELLLGSYRFNDIHRGLPGISRTLLSARLRRLQLHGVVIRVLDDQDRPEYRLTPAGAALQDLVWQLGDWARRWTFGDPEDEQLDAGSALWRLRQFVCRDHLPARRVTIEFIVHSTTEERGWLVLTPEEVSACRQHPGYDTDLWVTGDLRELHRLVAGTSTIEIATGSDRLRLAGEPELVTGFPRWFSWRNPMNSQQPTRITEGEIDQSHRSFADTNISRCRPTSGSTDA</sequence>
<keyword evidence="3" id="KW-0804">Transcription</keyword>
<organism evidence="5 6">
    <name type="scientific">Nocardia halotolerans</name>
    <dbReference type="NCBI Taxonomy" id="1755878"/>
    <lineage>
        <taxon>Bacteria</taxon>
        <taxon>Bacillati</taxon>
        <taxon>Actinomycetota</taxon>
        <taxon>Actinomycetes</taxon>
        <taxon>Mycobacteriales</taxon>
        <taxon>Nocardiaceae</taxon>
        <taxon>Nocardia</taxon>
    </lineage>
</organism>
<dbReference type="Gene3D" id="1.10.10.10">
    <property type="entry name" value="Winged helix-like DNA-binding domain superfamily/Winged helix DNA-binding domain"/>
    <property type="match status" value="1"/>
</dbReference>
<proteinExistence type="predicted"/>
<dbReference type="InterPro" id="IPR036388">
    <property type="entry name" value="WH-like_DNA-bd_sf"/>
</dbReference>
<dbReference type="PANTHER" id="PTHR33204">
    <property type="entry name" value="TRANSCRIPTIONAL REGULATOR, MARR FAMILY"/>
    <property type="match status" value="1"/>
</dbReference>
<dbReference type="Proteomes" id="UP001595844">
    <property type="component" value="Unassembled WGS sequence"/>
</dbReference>
<keyword evidence="2" id="KW-0238">DNA-binding</keyword>
<reference evidence="6" key="1">
    <citation type="journal article" date="2019" name="Int. J. Syst. Evol. Microbiol.">
        <title>The Global Catalogue of Microorganisms (GCM) 10K type strain sequencing project: providing services to taxonomists for standard genome sequencing and annotation.</title>
        <authorList>
            <consortium name="The Broad Institute Genomics Platform"/>
            <consortium name="The Broad Institute Genome Sequencing Center for Infectious Disease"/>
            <person name="Wu L."/>
            <person name="Ma J."/>
        </authorList>
    </citation>
    <scope>NUCLEOTIDE SEQUENCE [LARGE SCALE GENOMIC DNA]</scope>
    <source>
        <strain evidence="6">IBRC-M 10490</strain>
    </source>
</reference>
<evidence type="ECO:0000313" key="5">
    <source>
        <dbReference type="EMBL" id="MFC4376303.1"/>
    </source>
</evidence>
<dbReference type="PANTHER" id="PTHR33204:SF18">
    <property type="entry name" value="TRANSCRIPTIONAL REGULATORY PROTEIN"/>
    <property type="match status" value="1"/>
</dbReference>
<keyword evidence="6" id="KW-1185">Reference proteome</keyword>
<dbReference type="EMBL" id="JBHSDL010000025">
    <property type="protein sequence ID" value="MFC4376303.1"/>
    <property type="molecule type" value="Genomic_DNA"/>
</dbReference>